<name>A0AAE4FRN0_9CYAN</name>
<dbReference type="RefSeq" id="WP_322878140.1">
    <property type="nucleotide sequence ID" value="NZ_JAVMIP010000007.1"/>
</dbReference>
<evidence type="ECO:0000259" key="1">
    <source>
        <dbReference type="Pfam" id="PF12167"/>
    </source>
</evidence>
<comment type="caution">
    <text evidence="2">The sequence shown here is derived from an EMBL/GenBank/DDBJ whole genome shotgun (WGS) entry which is preliminary data.</text>
</comment>
<keyword evidence="3" id="KW-1185">Reference proteome</keyword>
<evidence type="ECO:0000313" key="3">
    <source>
        <dbReference type="Proteomes" id="UP001268256"/>
    </source>
</evidence>
<feature type="domain" description="Min27-like integrase DNA-binding" evidence="1">
    <location>
        <begin position="2"/>
        <end position="57"/>
    </location>
</feature>
<dbReference type="InterPro" id="IPR022000">
    <property type="entry name" value="Min27-like_integrase_DNA_bind"/>
</dbReference>
<dbReference type="AlphaFoldDB" id="A0AAE4FRN0"/>
<evidence type="ECO:0000313" key="2">
    <source>
        <dbReference type="EMBL" id="MDS3860881.1"/>
    </source>
</evidence>
<protein>
    <submittedName>
        <fullName evidence="2">DUF3596 domain-containing protein</fullName>
    </submittedName>
</protein>
<dbReference type="EMBL" id="JAVMIP010000007">
    <property type="protein sequence ID" value="MDS3860881.1"/>
    <property type="molecule type" value="Genomic_DNA"/>
</dbReference>
<accession>A0AAE4FRN0</accession>
<reference evidence="3" key="1">
    <citation type="submission" date="2023-07" db="EMBL/GenBank/DDBJ databases">
        <authorList>
            <person name="Luz R."/>
            <person name="Cordeiro R."/>
            <person name="Fonseca A."/>
            <person name="Goncalves V."/>
        </authorList>
    </citation>
    <scope>NUCLEOTIDE SEQUENCE [LARGE SCALE GENOMIC DNA]</scope>
    <source>
        <strain evidence="3">BACA0444</strain>
    </source>
</reference>
<proteinExistence type="predicted"/>
<dbReference type="Pfam" id="PF12167">
    <property type="entry name" value="Arm-DNA-bind_2"/>
    <property type="match status" value="1"/>
</dbReference>
<dbReference type="Proteomes" id="UP001268256">
    <property type="component" value="Unassembled WGS sequence"/>
</dbReference>
<organism evidence="2 3">
    <name type="scientific">Pseudocalidococcus azoricus BACA0444</name>
    <dbReference type="NCBI Taxonomy" id="2918990"/>
    <lineage>
        <taxon>Bacteria</taxon>
        <taxon>Bacillati</taxon>
        <taxon>Cyanobacteriota</taxon>
        <taxon>Cyanophyceae</taxon>
        <taxon>Acaryochloridales</taxon>
        <taxon>Thermosynechococcaceae</taxon>
        <taxon>Pseudocalidococcus</taxon>
        <taxon>Pseudocalidococcus azoricus</taxon>
    </lineage>
</organism>
<gene>
    <name evidence="2" type="ORF">RIF25_08645</name>
</gene>
<sequence length="155" mass="18073">MGKVSIIQNKGNSTIPRLMVSFSHKGERHRLSLGLPDNPVNRTYAEMLCRDIELKILSRNLEAWLDDSNFIYFYGAHLSAVYSRRFNDYLNLSDEFKKAIENLLNEVNSLVRWPEIVTFEELNSPNPWQDEKTIKSCSFWSFLIENPGMAFFTET</sequence>